<sequence length="463" mass="51087">MAIGTLSRCTMLQKLLSILPKGVGLENANVVNSSSIIKRSICSTATLWKKKMPDRPAPIDEAEFTEVFLHGSGPGGQKINKTSSAVQLKHIPTGMVLKVQATRSRTQNRKIARQMLAERIELLEKGKESRVAIVGETKRKKKSSAAKKSKRKYRLLAEEKAAKSEDDKVEEQEELDEDDGEIFEDKETLTQESSKEGASINYCFTFNTQHSHDDKLKTLRNKLLHSTQCPLFRRTQLLTSPNFSTSLAIDFRGWGSSTGTQDPDAYHIRDLSKDIFTLIPQLLPPDHSFILISHSMGRKVAMHLSFTIETLPPIKSFPKLRGLALLAPAPPTSLVLLEEMAKQQLTAFDTIEAATFTIIRILSATPLPDHVAGSLVTNAVTGNQCAKAAWPEYGMKEDILEESRKITLRTLVLAGGEDKVETLERVKETLDNLSGVVEKRKILIVLDGGGTSDDVGGSERGES</sequence>
<dbReference type="InterPro" id="IPR029058">
    <property type="entry name" value="AB_hydrolase_fold"/>
</dbReference>
<keyword evidence="4" id="KW-0496">Mitochondrion</keyword>
<evidence type="ECO:0000313" key="8">
    <source>
        <dbReference type="EMBL" id="CAD6439361.1"/>
    </source>
</evidence>
<dbReference type="PANTHER" id="PTHR46203:SF1">
    <property type="entry name" value="MITOCHONDRIAL TRANSLATION RELEASE FACTOR IN RESCUE"/>
    <property type="match status" value="1"/>
</dbReference>
<dbReference type="EMBL" id="CAJHIA010000002">
    <property type="protein sequence ID" value="CAD6439361.1"/>
    <property type="molecule type" value="Genomic_DNA"/>
</dbReference>
<evidence type="ECO:0000256" key="3">
    <source>
        <dbReference type="ARBA" id="ARBA00022946"/>
    </source>
</evidence>
<evidence type="ECO:0000259" key="7">
    <source>
        <dbReference type="Pfam" id="PF12146"/>
    </source>
</evidence>
<organism evidence="8 9">
    <name type="scientific">Sclerotinia trifoliorum</name>
    <dbReference type="NCBI Taxonomy" id="28548"/>
    <lineage>
        <taxon>Eukaryota</taxon>
        <taxon>Fungi</taxon>
        <taxon>Dikarya</taxon>
        <taxon>Ascomycota</taxon>
        <taxon>Pezizomycotina</taxon>
        <taxon>Leotiomycetes</taxon>
        <taxon>Helotiales</taxon>
        <taxon>Sclerotiniaceae</taxon>
        <taxon>Sclerotinia</taxon>
    </lineage>
</organism>
<dbReference type="InterPro" id="IPR022742">
    <property type="entry name" value="Hydrolase_4"/>
</dbReference>
<dbReference type="GO" id="GO:0003747">
    <property type="term" value="F:translation release factor activity"/>
    <property type="evidence" value="ECO:0007669"/>
    <property type="project" value="InterPro"/>
</dbReference>
<dbReference type="Gene3D" id="3.30.160.20">
    <property type="match status" value="1"/>
</dbReference>
<dbReference type="Pfam" id="PF00472">
    <property type="entry name" value="RF-1"/>
    <property type="match status" value="1"/>
</dbReference>
<name>A0A8H2ZMV9_9HELO</name>
<feature type="domain" description="Serine aminopeptidase S33" evidence="7">
    <location>
        <begin position="247"/>
        <end position="435"/>
    </location>
</feature>
<evidence type="ECO:0000256" key="1">
    <source>
        <dbReference type="ARBA" id="ARBA00004173"/>
    </source>
</evidence>
<comment type="caution">
    <text evidence="8">The sequence shown here is derived from an EMBL/GenBank/DDBJ whole genome shotgun (WGS) entry which is preliminary data.</text>
</comment>
<proteinExistence type="inferred from homology"/>
<feature type="compositionally biased region" description="Acidic residues" evidence="5">
    <location>
        <begin position="167"/>
        <end position="182"/>
    </location>
</feature>
<dbReference type="Pfam" id="PF12146">
    <property type="entry name" value="Hydrolase_4"/>
    <property type="match status" value="1"/>
</dbReference>
<dbReference type="SUPFAM" id="SSF75620">
    <property type="entry name" value="Release factor"/>
    <property type="match status" value="1"/>
</dbReference>
<dbReference type="SUPFAM" id="SSF53474">
    <property type="entry name" value="alpha/beta-Hydrolases"/>
    <property type="match status" value="1"/>
</dbReference>
<dbReference type="FunFam" id="3.30.160.20:FF:000065">
    <property type="entry name" value="Peptidyl-tRNA hydrolase domain protein"/>
    <property type="match status" value="1"/>
</dbReference>
<feature type="domain" description="Prokaryotic-type class I peptide chain release factors" evidence="6">
    <location>
        <begin position="59"/>
        <end position="156"/>
    </location>
</feature>
<evidence type="ECO:0000256" key="2">
    <source>
        <dbReference type="ARBA" id="ARBA00010835"/>
    </source>
</evidence>
<dbReference type="InterPro" id="IPR000352">
    <property type="entry name" value="Pep_chain_release_fac_I"/>
</dbReference>
<dbReference type="GO" id="GO:0032543">
    <property type="term" value="P:mitochondrial translation"/>
    <property type="evidence" value="ECO:0007669"/>
    <property type="project" value="UniProtKB-ARBA"/>
</dbReference>
<accession>A0A8H2ZMV9</accession>
<evidence type="ECO:0000313" key="9">
    <source>
        <dbReference type="Proteomes" id="UP000624404"/>
    </source>
</evidence>
<dbReference type="AlphaFoldDB" id="A0A8H2ZMV9"/>
<evidence type="ECO:0000256" key="4">
    <source>
        <dbReference type="ARBA" id="ARBA00023128"/>
    </source>
</evidence>
<comment type="subcellular location">
    <subcellularLocation>
        <location evidence="1">Mitochondrion</location>
    </subcellularLocation>
</comment>
<protein>
    <submittedName>
        <fullName evidence="8">F1682390-1ba0-423a-a43e-152d8800ad2b</fullName>
    </submittedName>
</protein>
<dbReference type="InterPro" id="IPR052405">
    <property type="entry name" value="Mito_Transl_Release_Factor"/>
</dbReference>
<dbReference type="GO" id="GO:0005739">
    <property type="term" value="C:mitochondrion"/>
    <property type="evidence" value="ECO:0007669"/>
    <property type="project" value="UniProtKB-SubCell"/>
</dbReference>
<keyword evidence="3" id="KW-0809">Transit peptide</keyword>
<dbReference type="PANTHER" id="PTHR46203">
    <property type="entry name" value="PROBABLE PEPTIDE CHAIN RELEASE FACTOR C12ORF65"/>
    <property type="match status" value="1"/>
</dbReference>
<dbReference type="InterPro" id="IPR045853">
    <property type="entry name" value="Pep_chain_release_fac_I_sf"/>
</dbReference>
<evidence type="ECO:0000256" key="5">
    <source>
        <dbReference type="SAM" id="MobiDB-lite"/>
    </source>
</evidence>
<evidence type="ECO:0000259" key="6">
    <source>
        <dbReference type="Pfam" id="PF00472"/>
    </source>
</evidence>
<reference evidence="8" key="1">
    <citation type="submission" date="2020-10" db="EMBL/GenBank/DDBJ databases">
        <authorList>
            <person name="Kusch S."/>
        </authorList>
    </citation>
    <scope>NUCLEOTIDE SEQUENCE</scope>
    <source>
        <strain evidence="8">SwB9</strain>
    </source>
</reference>
<gene>
    <name evidence="8" type="ORF">SCLTRI_LOCUS176</name>
</gene>
<dbReference type="Gene3D" id="3.40.50.1820">
    <property type="entry name" value="alpha/beta hydrolase"/>
    <property type="match status" value="1"/>
</dbReference>
<dbReference type="OrthoDB" id="190201at2759"/>
<keyword evidence="9" id="KW-1185">Reference proteome</keyword>
<feature type="region of interest" description="Disordered" evidence="5">
    <location>
        <begin position="158"/>
        <end position="184"/>
    </location>
</feature>
<dbReference type="Proteomes" id="UP000624404">
    <property type="component" value="Unassembled WGS sequence"/>
</dbReference>
<comment type="similarity">
    <text evidence="2">Belongs to the prokaryotic/mitochondrial release factor family.</text>
</comment>